<keyword evidence="6 9" id="KW-1133">Transmembrane helix</keyword>
<gene>
    <name evidence="11" type="ORF">EY666_14880</name>
</gene>
<keyword evidence="2" id="KW-0813">Transport</keyword>
<dbReference type="PANTHER" id="PTHR33451:SF6">
    <property type="entry name" value="NA(+)_H(+) ANTIPORTER NHAC"/>
    <property type="match status" value="1"/>
</dbReference>
<organism evidence="11 12">
    <name type="scientific">Enterococcus faecalis</name>
    <name type="common">Streptococcus faecalis</name>
    <dbReference type="NCBI Taxonomy" id="1351"/>
    <lineage>
        <taxon>Bacteria</taxon>
        <taxon>Bacillati</taxon>
        <taxon>Bacillota</taxon>
        <taxon>Bacilli</taxon>
        <taxon>Lactobacillales</taxon>
        <taxon>Enterococcaceae</taxon>
        <taxon>Enterococcus</taxon>
    </lineage>
</organism>
<dbReference type="Pfam" id="PF03553">
    <property type="entry name" value="Na_H_antiporter"/>
    <property type="match status" value="1"/>
</dbReference>
<dbReference type="AlphaFoldDB" id="A0A4V5UV13"/>
<dbReference type="GO" id="GO:0015297">
    <property type="term" value="F:antiporter activity"/>
    <property type="evidence" value="ECO:0007669"/>
    <property type="project" value="UniProtKB-KW"/>
</dbReference>
<evidence type="ECO:0000256" key="9">
    <source>
        <dbReference type="SAM" id="Phobius"/>
    </source>
</evidence>
<dbReference type="EMBL" id="SIYF01000421">
    <property type="protein sequence ID" value="TKK71263.1"/>
    <property type="molecule type" value="Genomic_DNA"/>
</dbReference>
<evidence type="ECO:0000256" key="5">
    <source>
        <dbReference type="ARBA" id="ARBA00022692"/>
    </source>
</evidence>
<dbReference type="Proteomes" id="UP000305511">
    <property type="component" value="Unassembled WGS sequence"/>
</dbReference>
<comment type="subcellular location">
    <subcellularLocation>
        <location evidence="1">Cell membrane</location>
        <topology evidence="1">Multi-pass membrane protein</topology>
    </subcellularLocation>
</comment>
<dbReference type="PANTHER" id="PTHR33451">
    <property type="entry name" value="MALATE-2H(+)/NA(+)-LACTATE ANTIPORTER"/>
    <property type="match status" value="1"/>
</dbReference>
<dbReference type="InterPro" id="IPR052180">
    <property type="entry name" value="NhaC_Na-H+_Antiporter"/>
</dbReference>
<evidence type="ECO:0000259" key="10">
    <source>
        <dbReference type="Pfam" id="PF03553"/>
    </source>
</evidence>
<evidence type="ECO:0000256" key="1">
    <source>
        <dbReference type="ARBA" id="ARBA00004651"/>
    </source>
</evidence>
<comment type="similarity">
    <text evidence="8">Belongs to the NhaC Na(+)/H(+) (TC 2.A.35) antiporter family.</text>
</comment>
<evidence type="ECO:0000256" key="7">
    <source>
        <dbReference type="ARBA" id="ARBA00023136"/>
    </source>
</evidence>
<protein>
    <submittedName>
        <fullName evidence="11">Sodium:proton antiporter</fullName>
    </submittedName>
</protein>
<dbReference type="InterPro" id="IPR018461">
    <property type="entry name" value="Na/H_Antiport_NhaC-like_C"/>
</dbReference>
<feature type="transmembrane region" description="Helical" evidence="9">
    <location>
        <begin position="105"/>
        <end position="126"/>
    </location>
</feature>
<reference evidence="11 12" key="1">
    <citation type="submission" date="2019-02" db="EMBL/GenBank/DDBJ databases">
        <title>Bacteria dissemination in different level of health care in South Africa: the effectiveness of infections prevention and control.</title>
        <authorList>
            <person name="Shobo C."/>
            <person name="Amoako D.G."/>
            <person name="Allam M."/>
            <person name="Ismail A."/>
            <person name="Bester L.A."/>
            <person name="Essack S.Y."/>
        </authorList>
    </citation>
    <scope>NUCLEOTIDE SEQUENCE [LARGE SCALE GENOMIC DNA]</scope>
    <source>
        <strain evidence="11 12">2SIL2</strain>
    </source>
</reference>
<keyword evidence="5 9" id="KW-0812">Transmembrane</keyword>
<evidence type="ECO:0000256" key="2">
    <source>
        <dbReference type="ARBA" id="ARBA00022448"/>
    </source>
</evidence>
<feature type="domain" description="Na+/H+ antiporter NhaC-like C-terminal" evidence="10">
    <location>
        <begin position="1"/>
        <end position="125"/>
    </location>
</feature>
<evidence type="ECO:0000313" key="11">
    <source>
        <dbReference type="EMBL" id="TKK71263.1"/>
    </source>
</evidence>
<comment type="caution">
    <text evidence="11">The sequence shown here is derived from an EMBL/GenBank/DDBJ whole genome shotgun (WGS) entry which is preliminary data.</text>
</comment>
<evidence type="ECO:0000256" key="3">
    <source>
        <dbReference type="ARBA" id="ARBA00022449"/>
    </source>
</evidence>
<evidence type="ECO:0000313" key="12">
    <source>
        <dbReference type="Proteomes" id="UP000305511"/>
    </source>
</evidence>
<name>A0A4V5UV13_ENTFL</name>
<evidence type="ECO:0000256" key="8">
    <source>
        <dbReference type="ARBA" id="ARBA00038435"/>
    </source>
</evidence>
<sequence length="139" mass="14885">GGLLIKFNIVATLIDKIKGYVNNPAKLIALTALSSVGINLLVGEQYLSIILPGETFKSSFTRLGIDKKYLTRTLADAGAAVNSLIPWGVSGTFIMGTLKVGALEYLPYAFFPLLCPIITVILGIFLKKQQGENKKAPGD</sequence>
<evidence type="ECO:0000256" key="4">
    <source>
        <dbReference type="ARBA" id="ARBA00022475"/>
    </source>
</evidence>
<keyword evidence="4" id="KW-1003">Cell membrane</keyword>
<dbReference type="GO" id="GO:0005886">
    <property type="term" value="C:plasma membrane"/>
    <property type="evidence" value="ECO:0007669"/>
    <property type="project" value="UniProtKB-SubCell"/>
</dbReference>
<proteinExistence type="inferred from homology"/>
<dbReference type="RefSeq" id="WP_276606794.1">
    <property type="nucleotide sequence ID" value="NZ_SIYF01000421.1"/>
</dbReference>
<evidence type="ECO:0000256" key="6">
    <source>
        <dbReference type="ARBA" id="ARBA00022989"/>
    </source>
</evidence>
<keyword evidence="7 9" id="KW-0472">Membrane</keyword>
<accession>A0A4V5UV13</accession>
<keyword evidence="3" id="KW-0050">Antiport</keyword>
<feature type="non-terminal residue" evidence="11">
    <location>
        <position position="1"/>
    </location>
</feature>